<comment type="caution">
    <text evidence="3">The sequence shown here is derived from an EMBL/GenBank/DDBJ whole genome shotgun (WGS) entry which is preliminary data.</text>
</comment>
<reference evidence="3 4" key="1">
    <citation type="submission" date="2015-06" db="EMBL/GenBank/DDBJ databases">
        <authorList>
            <person name="Ju K.-S."/>
            <person name="Doroghazi J.R."/>
            <person name="Metcalf W.W."/>
        </authorList>
    </citation>
    <scope>NUCLEOTIDE SEQUENCE [LARGE SCALE GENOMIC DNA]</scope>
    <source>
        <strain evidence="3 4">NRRL 3414</strain>
    </source>
</reference>
<accession>A0A0J7ZDG7</accession>
<feature type="region of interest" description="Disordered" evidence="1">
    <location>
        <begin position="361"/>
        <end position="381"/>
    </location>
</feature>
<protein>
    <submittedName>
        <fullName evidence="3">ATPase AAA</fullName>
    </submittedName>
</protein>
<dbReference type="OrthoDB" id="3337229at2"/>
<dbReference type="PATRIC" id="fig|1938.3.peg.9878"/>
<dbReference type="AlphaFoldDB" id="A0A0J7ZDG7"/>
<evidence type="ECO:0000313" key="4">
    <source>
        <dbReference type="Proteomes" id="UP000037432"/>
    </source>
</evidence>
<dbReference type="SUPFAM" id="SSF52540">
    <property type="entry name" value="P-loop containing nucleoside triphosphate hydrolases"/>
    <property type="match status" value="1"/>
</dbReference>
<dbReference type="InterPro" id="IPR049945">
    <property type="entry name" value="AAA_22"/>
</dbReference>
<dbReference type="RefSeq" id="WP_048581888.1">
    <property type="nucleotide sequence ID" value="NZ_LFNT01000015.1"/>
</dbReference>
<dbReference type="EMBL" id="LFNT01000015">
    <property type="protein sequence ID" value="KMS74121.1"/>
    <property type="molecule type" value="Genomic_DNA"/>
</dbReference>
<organism evidence="3 4">
    <name type="scientific">Streptomyces viridochromogenes</name>
    <dbReference type="NCBI Taxonomy" id="1938"/>
    <lineage>
        <taxon>Bacteria</taxon>
        <taxon>Bacillati</taxon>
        <taxon>Actinomycetota</taxon>
        <taxon>Actinomycetes</taxon>
        <taxon>Kitasatosporales</taxon>
        <taxon>Streptomycetaceae</taxon>
        <taxon>Streptomyces</taxon>
    </lineage>
</organism>
<feature type="domain" description="ORC1/DEAH AAA+ ATPase" evidence="2">
    <location>
        <begin position="99"/>
        <end position="232"/>
    </location>
</feature>
<name>A0A0J7ZDG7_STRVR</name>
<dbReference type="Pfam" id="PF13401">
    <property type="entry name" value="AAA_22"/>
    <property type="match status" value="1"/>
</dbReference>
<feature type="region of interest" description="Disordered" evidence="1">
    <location>
        <begin position="1"/>
        <end position="25"/>
    </location>
</feature>
<sequence>MNTAGGTADAEPFEGDDRQYSPTRLPGWLQEVYGPDRIRPEQLSKAQLADLSPQARSVHNDNREVWHANIGPIDTPQLLALHADLREIIESNRQDGNKTKPAALVDAHPGLGKSTAVRAYGCDLFKRQVNLRGDTTPAGARRVPVIYIALSGNTQIRGLNAAICRFYGLPVKGDADTLAERAVDAVLSMKTVAMIIDDIHFLAGSKSNSVRMANQLKYLSNVFPVTLIYVGVGVQERGILHEGFAPKESPLAQFGRRTTALTLPPFQINDDKGRLQWRQLLKTIERKLVLAEKYPGMLAEDLSDYLFARSTGHFASLMSLINRGCLRAIRAGHERLDEELMNQVKNDAAAEEARKELEAEIKAGLKTTWPTQDPRRRRKPA</sequence>
<proteinExistence type="predicted"/>
<evidence type="ECO:0000256" key="1">
    <source>
        <dbReference type="SAM" id="MobiDB-lite"/>
    </source>
</evidence>
<gene>
    <name evidence="3" type="ORF">ACM01_16040</name>
</gene>
<dbReference type="GO" id="GO:0016887">
    <property type="term" value="F:ATP hydrolysis activity"/>
    <property type="evidence" value="ECO:0007669"/>
    <property type="project" value="InterPro"/>
</dbReference>
<evidence type="ECO:0000259" key="2">
    <source>
        <dbReference type="Pfam" id="PF13401"/>
    </source>
</evidence>
<evidence type="ECO:0000313" key="3">
    <source>
        <dbReference type="EMBL" id="KMS74121.1"/>
    </source>
</evidence>
<dbReference type="Proteomes" id="UP000037432">
    <property type="component" value="Unassembled WGS sequence"/>
</dbReference>
<dbReference type="InterPro" id="IPR027417">
    <property type="entry name" value="P-loop_NTPase"/>
</dbReference>